<feature type="region of interest" description="Disordered" evidence="2">
    <location>
        <begin position="1"/>
        <end position="269"/>
    </location>
</feature>
<feature type="compositionally biased region" description="Basic and acidic residues" evidence="2">
    <location>
        <begin position="89"/>
        <end position="107"/>
    </location>
</feature>
<dbReference type="Gene3D" id="2.30.39.10">
    <property type="entry name" value="Alpha-1-antitrypsin, domain 1"/>
    <property type="match status" value="1"/>
</dbReference>
<feature type="compositionally biased region" description="Low complexity" evidence="2">
    <location>
        <begin position="50"/>
        <end position="83"/>
    </location>
</feature>
<proteinExistence type="inferred from homology"/>
<accession>A0A674K987</accession>
<feature type="compositionally biased region" description="Basic and acidic residues" evidence="2">
    <location>
        <begin position="127"/>
        <end position="138"/>
    </location>
</feature>
<dbReference type="Pfam" id="PF00079">
    <property type="entry name" value="Serpin"/>
    <property type="match status" value="1"/>
</dbReference>
<dbReference type="GO" id="GO:0004867">
    <property type="term" value="F:serine-type endopeptidase inhibitor activity"/>
    <property type="evidence" value="ECO:0007669"/>
    <property type="project" value="Ensembl"/>
</dbReference>
<keyword evidence="5" id="KW-1185">Reference proteome</keyword>
<dbReference type="InterPro" id="IPR023796">
    <property type="entry name" value="Serpin_dom"/>
</dbReference>
<feature type="domain" description="Serpin" evidence="3">
    <location>
        <begin position="281"/>
        <end position="623"/>
    </location>
</feature>
<dbReference type="GO" id="GO:0005615">
    <property type="term" value="C:extracellular space"/>
    <property type="evidence" value="ECO:0007669"/>
    <property type="project" value="InterPro"/>
</dbReference>
<dbReference type="Gene3D" id="3.30.497.10">
    <property type="entry name" value="Antithrombin, subunit I, domain 2"/>
    <property type="match status" value="1"/>
</dbReference>
<dbReference type="AlphaFoldDB" id="A0A674K987"/>
<evidence type="ECO:0000256" key="2">
    <source>
        <dbReference type="SAM" id="MobiDB-lite"/>
    </source>
</evidence>
<gene>
    <name evidence="4" type="primary">SERPING1</name>
</gene>
<dbReference type="PROSITE" id="PS00284">
    <property type="entry name" value="SERPIN"/>
    <property type="match status" value="1"/>
</dbReference>
<dbReference type="SMART" id="SM00093">
    <property type="entry name" value="SERPIN"/>
    <property type="match status" value="1"/>
</dbReference>
<dbReference type="Proteomes" id="UP000472274">
    <property type="component" value="Unplaced"/>
</dbReference>
<dbReference type="InterPro" id="IPR042178">
    <property type="entry name" value="Serpin_sf_1"/>
</dbReference>
<evidence type="ECO:0000256" key="1">
    <source>
        <dbReference type="RuleBase" id="RU000411"/>
    </source>
</evidence>
<reference evidence="4" key="1">
    <citation type="submission" date="2025-08" db="UniProtKB">
        <authorList>
            <consortium name="Ensembl"/>
        </authorList>
    </citation>
    <scope>IDENTIFICATION</scope>
</reference>
<name>A0A674K987_9SAUR</name>
<sequence length="625" mass="68057">MVSAQQDWLNGAEGDKQCPASKVPPQAAGHDSTGGKEANNGTRQEDVICQEGPEQTGEGLEQTGEGLEQTGEGLEQTGKGLEQTGKGPEQTREGPEQTGEGPEHTGEGPEQTGEGLEQTGEGPEQTSGKRVEDGREAEGQETQQGLVQEGPGGEESIGCKAASSVPEGEGEADRATGMHGQGHISEIQSTMELDKKLDKELSKKPAKGLDKESDKEPAKELEKESAKEPTKEPTAAPTTEATTAPTTTPQRCPPSDPWGSCGDDSKEESPRVATALTDFALKFYSKLPKVEGTGSNVVFSPFSVALALSHLLLGARGETKGRLESILSYPSDLVCVHAPLQRLLKSQALISASALFLRQAFRNQSLHFYNSRPQMLSGNETQDLQLINKWVREMTKGKIKRLLKELEPDVQLVLLNAVYFQSKWKTTFKVKNTVNETFYRPGQAPIQVPMMTSKKYPLAFFNDPSLQAKVGRLQLSHNMSLVVIVPQHVSQMLAEVQQKLTKETFAAVMKKLMGVPFKPTVVSLPKLKLDSSQNLLDILGEMDYGIFYDSNLCGISEAEDLLVTSAQHRAMLELNEEGVEAAAATAFSVARTAWVFDVQQPFLFVLWNDDHSFPIFMGHVNDPRV</sequence>
<dbReference type="Ensembl" id="ENSTMTT00000031664.1">
    <property type="protein sequence ID" value="ENSTMTP00000030546.1"/>
    <property type="gene ID" value="ENSTMTG00000022036.1"/>
</dbReference>
<dbReference type="PANTHER" id="PTHR11461:SF159">
    <property type="entry name" value="PLASMA PROTEASE C1 INHIBITOR"/>
    <property type="match status" value="1"/>
</dbReference>
<feature type="compositionally biased region" description="Low complexity" evidence="2">
    <location>
        <begin position="232"/>
        <end position="249"/>
    </location>
</feature>
<dbReference type="InParanoid" id="A0A674K987"/>
<evidence type="ECO:0000259" key="3">
    <source>
        <dbReference type="SMART" id="SM00093"/>
    </source>
</evidence>
<feature type="compositionally biased region" description="Basic and acidic residues" evidence="2">
    <location>
        <begin position="192"/>
        <end position="231"/>
    </location>
</feature>
<evidence type="ECO:0000313" key="4">
    <source>
        <dbReference type="Ensembl" id="ENSTMTP00000030546.1"/>
    </source>
</evidence>
<dbReference type="InterPro" id="IPR036186">
    <property type="entry name" value="Serpin_sf"/>
</dbReference>
<dbReference type="PANTHER" id="PTHR11461">
    <property type="entry name" value="SERINE PROTEASE INHIBITOR, SERPIN"/>
    <property type="match status" value="1"/>
</dbReference>
<organism evidence="4 5">
    <name type="scientific">Terrapene triunguis</name>
    <name type="common">Three-toed box turtle</name>
    <dbReference type="NCBI Taxonomy" id="2587831"/>
    <lineage>
        <taxon>Eukaryota</taxon>
        <taxon>Metazoa</taxon>
        <taxon>Chordata</taxon>
        <taxon>Craniata</taxon>
        <taxon>Vertebrata</taxon>
        <taxon>Euteleostomi</taxon>
        <taxon>Archelosauria</taxon>
        <taxon>Testudinata</taxon>
        <taxon>Testudines</taxon>
        <taxon>Cryptodira</taxon>
        <taxon>Durocryptodira</taxon>
        <taxon>Testudinoidea</taxon>
        <taxon>Emydidae</taxon>
        <taxon>Terrapene</taxon>
    </lineage>
</organism>
<reference evidence="4" key="2">
    <citation type="submission" date="2025-09" db="UniProtKB">
        <authorList>
            <consortium name="Ensembl"/>
        </authorList>
    </citation>
    <scope>IDENTIFICATION</scope>
</reference>
<dbReference type="InterPro" id="IPR042185">
    <property type="entry name" value="Serpin_sf_2"/>
</dbReference>
<evidence type="ECO:0000313" key="5">
    <source>
        <dbReference type="Proteomes" id="UP000472274"/>
    </source>
</evidence>
<comment type="similarity">
    <text evidence="1">Belongs to the serpin family.</text>
</comment>
<feature type="compositionally biased region" description="Low complexity" evidence="2">
    <location>
        <begin position="108"/>
        <end position="126"/>
    </location>
</feature>
<dbReference type="GeneTree" id="ENSGT00940000159681"/>
<dbReference type="CDD" id="cd02050">
    <property type="entry name" value="serpinG1_C1-INH"/>
    <property type="match status" value="1"/>
</dbReference>
<dbReference type="SUPFAM" id="SSF56574">
    <property type="entry name" value="Serpins"/>
    <property type="match status" value="1"/>
</dbReference>
<dbReference type="InterPro" id="IPR023795">
    <property type="entry name" value="Serpin_CS"/>
</dbReference>
<dbReference type="InterPro" id="IPR000215">
    <property type="entry name" value="Serpin_fam"/>
</dbReference>
<protein>
    <submittedName>
        <fullName evidence="4">Serpin family G member 1</fullName>
    </submittedName>
</protein>
<dbReference type="GO" id="GO:0001869">
    <property type="term" value="P:negative regulation of complement activation, lectin pathway"/>
    <property type="evidence" value="ECO:0007669"/>
    <property type="project" value="Ensembl"/>
</dbReference>